<reference evidence="3 4" key="1">
    <citation type="journal article" date="2011" name="PLoS Genet.">
        <title>Genome sequencing and comparative transcriptomics of the model entomopathogenic fungi Metarhizium anisopliae and M. acridum.</title>
        <authorList>
            <person name="Gao Q."/>
            <person name="Jin K."/>
            <person name="Ying S.H."/>
            <person name="Zhang Y."/>
            <person name="Xiao G."/>
            <person name="Shang Y."/>
            <person name="Duan Z."/>
            <person name="Hu X."/>
            <person name="Xie X.Q."/>
            <person name="Zhou G."/>
            <person name="Peng G."/>
            <person name="Luo Z."/>
            <person name="Huang W."/>
            <person name="Wang B."/>
            <person name="Fang W."/>
            <person name="Wang S."/>
            <person name="Zhong Y."/>
            <person name="Ma L.J."/>
            <person name="St Leger R.J."/>
            <person name="Zhao G.P."/>
            <person name="Pei Y."/>
            <person name="Feng M.G."/>
            <person name="Xia Y."/>
            <person name="Wang C."/>
        </authorList>
    </citation>
    <scope>NUCLEOTIDE SEQUENCE [LARGE SCALE GENOMIC DNA]</scope>
    <source>
        <strain evidence="3 4">CQMa 102</strain>
    </source>
</reference>
<dbReference type="InParanoid" id="E9EAE0"/>
<dbReference type="EMBL" id="GL698532">
    <property type="protein sequence ID" value="EFY87161.1"/>
    <property type="molecule type" value="Genomic_DNA"/>
</dbReference>
<dbReference type="Proteomes" id="UP000002499">
    <property type="component" value="Unassembled WGS sequence"/>
</dbReference>
<dbReference type="HOGENOM" id="CLU_083054_0_0_1"/>
<dbReference type="OrthoDB" id="2923349at2759"/>
<name>E9EAE0_METAQ</name>
<evidence type="ECO:0000313" key="4">
    <source>
        <dbReference type="Proteomes" id="UP000002499"/>
    </source>
</evidence>
<dbReference type="InterPro" id="IPR053024">
    <property type="entry name" value="Fungal_surface_NADase"/>
</dbReference>
<feature type="signal peptide" evidence="1">
    <location>
        <begin position="1"/>
        <end position="18"/>
    </location>
</feature>
<dbReference type="OMA" id="WETAGEC"/>
<dbReference type="Pfam" id="PF14021">
    <property type="entry name" value="TNT"/>
    <property type="match status" value="1"/>
</dbReference>
<dbReference type="GO" id="GO:0050135">
    <property type="term" value="F:NADP+ nucleosidase activity"/>
    <property type="evidence" value="ECO:0007669"/>
    <property type="project" value="InterPro"/>
</dbReference>
<keyword evidence="1" id="KW-0732">Signal</keyword>
<organism evidence="4">
    <name type="scientific">Metarhizium acridum (strain CQMa 102)</name>
    <dbReference type="NCBI Taxonomy" id="655827"/>
    <lineage>
        <taxon>Eukaryota</taxon>
        <taxon>Fungi</taxon>
        <taxon>Dikarya</taxon>
        <taxon>Ascomycota</taxon>
        <taxon>Pezizomycotina</taxon>
        <taxon>Sordariomycetes</taxon>
        <taxon>Hypocreomycetidae</taxon>
        <taxon>Hypocreales</taxon>
        <taxon>Clavicipitaceae</taxon>
        <taxon>Metarhizium</taxon>
    </lineage>
</organism>
<evidence type="ECO:0000313" key="3">
    <source>
        <dbReference type="EMBL" id="EFY87161.1"/>
    </source>
</evidence>
<dbReference type="InterPro" id="IPR025331">
    <property type="entry name" value="TNT"/>
</dbReference>
<feature type="domain" description="TNT" evidence="2">
    <location>
        <begin position="126"/>
        <end position="221"/>
    </location>
</feature>
<accession>E9EAE0</accession>
<dbReference type="PANTHER" id="PTHR42059">
    <property type="entry name" value="TNT DOMAIN-CONTAINING PROTEIN"/>
    <property type="match status" value="1"/>
</dbReference>
<sequence length="294" mass="32445">MHAITLLISFSLIWLASARPFLPDRIEAAATAVHCDAKDPCSGVPSRHTANPYICGDNRLGPKELQNKEILKNNVLGPMLTKYNPFPGSCPGVFLGIWGTDNGLRYPQKNGFQLDSNGEPIIKNITLAPGTVIDRFGTDRGYFVAPYGTPYEQRSLPPMNLATNPKYSDGTPYNFHVYEVIKDLPVRAGPIAPWFGQPGNGTQYVLNMRVQEAIKDGFLIETCNPGIYGCGTAPDTNIPTRIVCNKSGRWETAGECGNNQFCRLYPTNQMPSCQPKSVMAKWTSPRGFQLSRRE</sequence>
<dbReference type="eggNOG" id="ENOG502S1C9">
    <property type="taxonomic scope" value="Eukaryota"/>
</dbReference>
<feature type="chain" id="PRO_5003238337" description="TNT domain-containing protein" evidence="1">
    <location>
        <begin position="19"/>
        <end position="294"/>
    </location>
</feature>
<protein>
    <recommendedName>
        <fullName evidence="2">TNT domain-containing protein</fullName>
    </recommendedName>
</protein>
<dbReference type="PANTHER" id="PTHR42059:SF1">
    <property type="entry name" value="TNT DOMAIN-CONTAINING PROTEIN"/>
    <property type="match status" value="1"/>
</dbReference>
<keyword evidence="4" id="KW-1185">Reference proteome</keyword>
<evidence type="ECO:0000259" key="2">
    <source>
        <dbReference type="Pfam" id="PF14021"/>
    </source>
</evidence>
<gene>
    <name evidence="3" type="ORF">MAC_06839</name>
</gene>
<dbReference type="AlphaFoldDB" id="E9EAE0"/>
<proteinExistence type="predicted"/>
<evidence type="ECO:0000256" key="1">
    <source>
        <dbReference type="SAM" id="SignalP"/>
    </source>
</evidence>